<evidence type="ECO:0000313" key="1">
    <source>
        <dbReference type="EMBL" id="MFB9677569.1"/>
    </source>
</evidence>
<dbReference type="SUPFAM" id="SSF48613">
    <property type="entry name" value="Heme oxygenase-like"/>
    <property type="match status" value="1"/>
</dbReference>
<dbReference type="SMART" id="SM01236">
    <property type="entry name" value="Haem_oxygenase_2"/>
    <property type="match status" value="1"/>
</dbReference>
<dbReference type="Gene3D" id="1.20.910.10">
    <property type="entry name" value="Heme oxygenase-like"/>
    <property type="match status" value="1"/>
</dbReference>
<gene>
    <name evidence="1" type="ORF">ACFFRH_18980</name>
</gene>
<dbReference type="Pfam" id="PF14518">
    <property type="entry name" value="Haem_oxygenas_2"/>
    <property type="match status" value="1"/>
</dbReference>
<protein>
    <submittedName>
        <fullName evidence="1">Iron-containing redox enzyme family protein</fullName>
        <ecNumber evidence="1">1.-.-.-</ecNumber>
    </submittedName>
</protein>
<reference evidence="1 2" key="1">
    <citation type="submission" date="2024-09" db="EMBL/GenBank/DDBJ databases">
        <authorList>
            <person name="Sun Q."/>
            <person name="Mori K."/>
        </authorList>
    </citation>
    <scope>NUCLEOTIDE SEQUENCE [LARGE SCALE GENOMIC DNA]</scope>
    <source>
        <strain evidence="1 2">JCM 3028</strain>
    </source>
</reference>
<evidence type="ECO:0000313" key="2">
    <source>
        <dbReference type="Proteomes" id="UP001589610"/>
    </source>
</evidence>
<dbReference type="EMBL" id="JBHMBS010000008">
    <property type="protein sequence ID" value="MFB9677569.1"/>
    <property type="molecule type" value="Genomic_DNA"/>
</dbReference>
<dbReference type="InterPro" id="IPR016084">
    <property type="entry name" value="Haem_Oase-like_multi-hlx"/>
</dbReference>
<organism evidence="1 2">
    <name type="scientific">Streptosporangium vulgare</name>
    <dbReference type="NCBI Taxonomy" id="46190"/>
    <lineage>
        <taxon>Bacteria</taxon>
        <taxon>Bacillati</taxon>
        <taxon>Actinomycetota</taxon>
        <taxon>Actinomycetes</taxon>
        <taxon>Streptosporangiales</taxon>
        <taxon>Streptosporangiaceae</taxon>
        <taxon>Streptosporangium</taxon>
    </lineage>
</organism>
<name>A0ABV5TEQ3_9ACTN</name>
<accession>A0ABV5TEQ3</accession>
<dbReference type="RefSeq" id="WP_386158220.1">
    <property type="nucleotide sequence ID" value="NZ_JBHMBS010000008.1"/>
</dbReference>
<comment type="caution">
    <text evidence="1">The sequence shown here is derived from an EMBL/GenBank/DDBJ whole genome shotgun (WGS) entry which is preliminary data.</text>
</comment>
<dbReference type="Proteomes" id="UP001589610">
    <property type="component" value="Unassembled WGS sequence"/>
</dbReference>
<proteinExistence type="predicted"/>
<sequence>MRGPITSLLFERLVRPPHRFGLLSLPLLSFPARFAGPALVDEDVQLALFVCYELHYRGFDGVDDRWEWNPSLLEVREILEARFEEGLARAVQYPPGSRPEQTRQALAELVAAAVDGPDLAGFLRRQADLEQFREFVAHRSIHHLKEADPHTLAIPRLSGRPKAALVEIQADAYGGGRAERMRSELFRATMRGLGVDDSYGVHLDRVPAITLAVSNAMSLFGLHRRHLGALLGHLAAVEMTSSASNHLYSLGLRRLGGDETTRRFYDEPARAGAVHGQIAAVDMCGGFAARYPSRAGDVLYGAVCALTLDRLFAEHVLGHWRRGTSSLREAGAATR</sequence>
<dbReference type="GO" id="GO:0016491">
    <property type="term" value="F:oxidoreductase activity"/>
    <property type="evidence" value="ECO:0007669"/>
    <property type="project" value="UniProtKB-KW"/>
</dbReference>
<dbReference type="EC" id="1.-.-.-" evidence="1"/>
<keyword evidence="1" id="KW-0560">Oxidoreductase</keyword>
<keyword evidence="2" id="KW-1185">Reference proteome</keyword>